<dbReference type="EC" id="2.3.1.257" evidence="4"/>
<evidence type="ECO:0000256" key="9">
    <source>
        <dbReference type="ARBA" id="ARBA00023315"/>
    </source>
</evidence>
<dbReference type="CDD" id="cd04301">
    <property type="entry name" value="NAT_SF"/>
    <property type="match status" value="1"/>
</dbReference>
<evidence type="ECO:0000256" key="6">
    <source>
        <dbReference type="ARBA" id="ARBA00022490"/>
    </source>
</evidence>
<keyword evidence="7" id="KW-0808">Transferase</keyword>
<evidence type="ECO:0000256" key="3">
    <source>
        <dbReference type="ARBA" id="ARBA00008870"/>
    </source>
</evidence>
<dbReference type="PROSITE" id="PS51186">
    <property type="entry name" value="GNAT"/>
    <property type="match status" value="1"/>
</dbReference>
<dbReference type="GO" id="GO:0010485">
    <property type="term" value="F:histone H4 acetyltransferase activity"/>
    <property type="evidence" value="ECO:0007669"/>
    <property type="project" value="InterPro"/>
</dbReference>
<evidence type="ECO:0000256" key="1">
    <source>
        <dbReference type="ARBA" id="ARBA00004123"/>
    </source>
</evidence>
<keyword evidence="9" id="KW-0012">Acyltransferase</keyword>
<proteinExistence type="inferred from homology"/>
<dbReference type="GO" id="GO:0005634">
    <property type="term" value="C:nucleus"/>
    <property type="evidence" value="ECO:0007669"/>
    <property type="project" value="UniProtKB-SubCell"/>
</dbReference>
<evidence type="ECO:0000256" key="10">
    <source>
        <dbReference type="ARBA" id="ARBA00047821"/>
    </source>
</evidence>
<evidence type="ECO:0000313" key="14">
    <source>
        <dbReference type="Proteomes" id="UP000054270"/>
    </source>
</evidence>
<comment type="similarity">
    <text evidence="3">Belongs to the acetyltransferase family. NAA40 subfamily.</text>
</comment>
<evidence type="ECO:0000256" key="11">
    <source>
        <dbReference type="ARBA" id="ARBA00049524"/>
    </source>
</evidence>
<evidence type="ECO:0000256" key="8">
    <source>
        <dbReference type="ARBA" id="ARBA00023242"/>
    </source>
</evidence>
<dbReference type="STRING" id="945553.A0A0D2QC34"/>
<dbReference type="Gene3D" id="3.40.630.30">
    <property type="match status" value="1"/>
</dbReference>
<reference evidence="14" key="1">
    <citation type="submission" date="2014-04" db="EMBL/GenBank/DDBJ databases">
        <title>Evolutionary Origins and Diversification of the Mycorrhizal Mutualists.</title>
        <authorList>
            <consortium name="DOE Joint Genome Institute"/>
            <consortium name="Mycorrhizal Genomics Consortium"/>
            <person name="Kohler A."/>
            <person name="Kuo A."/>
            <person name="Nagy L.G."/>
            <person name="Floudas D."/>
            <person name="Copeland A."/>
            <person name="Barry K.W."/>
            <person name="Cichocki N."/>
            <person name="Veneault-Fourrey C."/>
            <person name="LaButti K."/>
            <person name="Lindquist E.A."/>
            <person name="Lipzen A."/>
            <person name="Lundell T."/>
            <person name="Morin E."/>
            <person name="Murat C."/>
            <person name="Riley R."/>
            <person name="Ohm R."/>
            <person name="Sun H."/>
            <person name="Tunlid A."/>
            <person name="Henrissat B."/>
            <person name="Grigoriev I.V."/>
            <person name="Hibbett D.S."/>
            <person name="Martin F."/>
        </authorList>
    </citation>
    <scope>NUCLEOTIDE SEQUENCE [LARGE SCALE GENOMIC DNA]</scope>
    <source>
        <strain evidence="14">FD-334 SS-4</strain>
    </source>
</reference>
<keyword evidence="6" id="KW-0963">Cytoplasm</keyword>
<evidence type="ECO:0000259" key="12">
    <source>
        <dbReference type="PROSITE" id="PS51186"/>
    </source>
</evidence>
<keyword evidence="8" id="KW-0539">Nucleus</keyword>
<evidence type="ECO:0000313" key="13">
    <source>
        <dbReference type="EMBL" id="KJA29170.1"/>
    </source>
</evidence>
<feature type="domain" description="N-acetyltransferase" evidence="12">
    <location>
        <begin position="39"/>
        <end position="198"/>
    </location>
</feature>
<dbReference type="GO" id="GO:0043998">
    <property type="term" value="F:histone H2A acetyltransferase activity"/>
    <property type="evidence" value="ECO:0007669"/>
    <property type="project" value="InterPro"/>
</dbReference>
<protein>
    <recommendedName>
        <fullName evidence="5">N-alpha-acetyltransferase 40</fullName>
        <ecNumber evidence="4">2.3.1.257</ecNumber>
    </recommendedName>
</protein>
<dbReference type="InterPro" id="IPR039949">
    <property type="entry name" value="NAA40"/>
</dbReference>
<dbReference type="OrthoDB" id="424551at2759"/>
<name>A0A0D2QC34_HYPSF</name>
<sequence>MTTSSKAVKAANKVPSARLAALVSTAYEVASRTYPLQVAHSRDLKRCQREAIWSTYETNMYDFSKTSSFGWDPEAKRKELFHSLSRYILVTDPTTNELLAYTSFRYEVEEDEDILYCYELQVAPSAQGKGFGKKLTKELEKLCQSNNMEKIVLTVLKANAKAVSFYKAAGFKLDPTSPDFMDSEQGDSDEVEEVDYQILSKPVANTC</sequence>
<comment type="catalytic activity">
    <reaction evidence="11">
        <text>N-terminal L-seryl-[histone H4] + acetyl-CoA = N-terminal N(alpha)-acetyl-L-seryl-[histone H4] + CoA + H(+)</text>
        <dbReference type="Rhea" id="RHEA:50596"/>
        <dbReference type="Rhea" id="RHEA-COMP:12740"/>
        <dbReference type="Rhea" id="RHEA-COMP:12743"/>
        <dbReference type="ChEBI" id="CHEBI:15378"/>
        <dbReference type="ChEBI" id="CHEBI:57287"/>
        <dbReference type="ChEBI" id="CHEBI:57288"/>
        <dbReference type="ChEBI" id="CHEBI:64738"/>
        <dbReference type="ChEBI" id="CHEBI:83690"/>
        <dbReference type="EC" id="2.3.1.257"/>
    </reaction>
</comment>
<comment type="catalytic activity">
    <reaction evidence="10">
        <text>N-terminal L-seryl-[histone H2A] + acetyl-CoA = N-terminal N(alpha)-acetyl-L-seryl-[histone H2A] + CoA + H(+)</text>
        <dbReference type="Rhea" id="RHEA:50600"/>
        <dbReference type="Rhea" id="RHEA-COMP:12742"/>
        <dbReference type="Rhea" id="RHEA-COMP:12744"/>
        <dbReference type="ChEBI" id="CHEBI:15378"/>
        <dbReference type="ChEBI" id="CHEBI:57287"/>
        <dbReference type="ChEBI" id="CHEBI:57288"/>
        <dbReference type="ChEBI" id="CHEBI:64738"/>
        <dbReference type="ChEBI" id="CHEBI:83690"/>
        <dbReference type="EC" id="2.3.1.257"/>
    </reaction>
</comment>
<accession>A0A0D2QC34</accession>
<dbReference type="GO" id="GO:0005737">
    <property type="term" value="C:cytoplasm"/>
    <property type="evidence" value="ECO:0007669"/>
    <property type="project" value="UniProtKB-SubCell"/>
</dbReference>
<dbReference type="EMBL" id="KN817519">
    <property type="protein sequence ID" value="KJA29170.1"/>
    <property type="molecule type" value="Genomic_DNA"/>
</dbReference>
<comment type="subcellular location">
    <subcellularLocation>
        <location evidence="2">Cytoplasm</location>
    </subcellularLocation>
    <subcellularLocation>
        <location evidence="1">Nucleus</location>
    </subcellularLocation>
</comment>
<evidence type="ECO:0000256" key="2">
    <source>
        <dbReference type="ARBA" id="ARBA00004496"/>
    </source>
</evidence>
<dbReference type="Proteomes" id="UP000054270">
    <property type="component" value="Unassembled WGS sequence"/>
</dbReference>
<evidence type="ECO:0000256" key="5">
    <source>
        <dbReference type="ARBA" id="ARBA00015043"/>
    </source>
</evidence>
<dbReference type="GO" id="GO:1990189">
    <property type="term" value="F:protein N-terminal-serine acetyltransferase activity"/>
    <property type="evidence" value="ECO:0007669"/>
    <property type="project" value="UniProtKB-EC"/>
</dbReference>
<gene>
    <name evidence="13" type="ORF">HYPSUDRAFT_32547</name>
</gene>
<dbReference type="AlphaFoldDB" id="A0A0D2QC34"/>
<organism evidence="13 14">
    <name type="scientific">Hypholoma sublateritium (strain FD-334 SS-4)</name>
    <dbReference type="NCBI Taxonomy" id="945553"/>
    <lineage>
        <taxon>Eukaryota</taxon>
        <taxon>Fungi</taxon>
        <taxon>Dikarya</taxon>
        <taxon>Basidiomycota</taxon>
        <taxon>Agaricomycotina</taxon>
        <taxon>Agaricomycetes</taxon>
        <taxon>Agaricomycetidae</taxon>
        <taxon>Agaricales</taxon>
        <taxon>Agaricineae</taxon>
        <taxon>Strophariaceae</taxon>
        <taxon>Hypholoma</taxon>
    </lineage>
</organism>
<dbReference type="InterPro" id="IPR000182">
    <property type="entry name" value="GNAT_dom"/>
</dbReference>
<dbReference type="OMA" id="ETNVGPY"/>
<keyword evidence="14" id="KW-1185">Reference proteome</keyword>
<dbReference type="PANTHER" id="PTHR20531:SF1">
    <property type="entry name" value="N-ALPHA-ACETYLTRANSFERASE 40"/>
    <property type="match status" value="1"/>
</dbReference>
<evidence type="ECO:0000256" key="7">
    <source>
        <dbReference type="ARBA" id="ARBA00022679"/>
    </source>
</evidence>
<dbReference type="Pfam" id="PF00583">
    <property type="entry name" value="Acetyltransf_1"/>
    <property type="match status" value="1"/>
</dbReference>
<dbReference type="InterPro" id="IPR016181">
    <property type="entry name" value="Acyl_CoA_acyltransferase"/>
</dbReference>
<evidence type="ECO:0000256" key="4">
    <source>
        <dbReference type="ARBA" id="ARBA00012950"/>
    </source>
</evidence>
<dbReference type="SUPFAM" id="SSF55729">
    <property type="entry name" value="Acyl-CoA N-acyltransferases (Nat)"/>
    <property type="match status" value="1"/>
</dbReference>
<dbReference type="PANTHER" id="PTHR20531">
    <property type="entry name" value="N-ALPHA-ACETYLTRANSFERASE 40"/>
    <property type="match status" value="1"/>
</dbReference>